<sequence length="81" mass="9575">MSLFSDDKTHIKKINDLKKELKKTPNLTPEEEKMVLDRARREIHTSTGMSKKEFLEKVIRPIERNAKDKITRDEARGLRKL</sequence>
<reference evidence="1 2" key="1">
    <citation type="journal article" date="2016" name="Nat. Commun.">
        <title>Thousands of microbial genomes shed light on interconnected biogeochemical processes in an aquifer system.</title>
        <authorList>
            <person name="Anantharaman K."/>
            <person name="Brown C.T."/>
            <person name="Hug L.A."/>
            <person name="Sharon I."/>
            <person name="Castelle C.J."/>
            <person name="Probst A.J."/>
            <person name="Thomas B.C."/>
            <person name="Singh A."/>
            <person name="Wilkins M.J."/>
            <person name="Karaoz U."/>
            <person name="Brodie E.L."/>
            <person name="Williams K.H."/>
            <person name="Hubbard S.S."/>
            <person name="Banfield J.F."/>
        </authorList>
    </citation>
    <scope>NUCLEOTIDE SEQUENCE [LARGE SCALE GENOMIC DNA]</scope>
</reference>
<accession>A0A1F5WQ12</accession>
<evidence type="ECO:0000313" key="2">
    <source>
        <dbReference type="Proteomes" id="UP000178425"/>
    </source>
</evidence>
<dbReference type="AlphaFoldDB" id="A0A1F5WQ12"/>
<proteinExistence type="predicted"/>
<name>A0A1F5WQ12_9BACT</name>
<dbReference type="EMBL" id="MFHI01000035">
    <property type="protein sequence ID" value="OGF77762.1"/>
    <property type="molecule type" value="Genomic_DNA"/>
</dbReference>
<comment type="caution">
    <text evidence="1">The sequence shown here is derived from an EMBL/GenBank/DDBJ whole genome shotgun (WGS) entry which is preliminary data.</text>
</comment>
<organism evidence="1 2">
    <name type="scientific">Candidatus Giovannonibacteria bacterium RIFCSPHIGHO2_02_43_13</name>
    <dbReference type="NCBI Taxonomy" id="1798330"/>
    <lineage>
        <taxon>Bacteria</taxon>
        <taxon>Candidatus Giovannoniibacteriota</taxon>
    </lineage>
</organism>
<protein>
    <submittedName>
        <fullName evidence="1">Uncharacterized protein</fullName>
    </submittedName>
</protein>
<evidence type="ECO:0000313" key="1">
    <source>
        <dbReference type="EMBL" id="OGF77762.1"/>
    </source>
</evidence>
<dbReference type="Proteomes" id="UP000178425">
    <property type="component" value="Unassembled WGS sequence"/>
</dbReference>
<gene>
    <name evidence="1" type="ORF">A2W54_03265</name>
</gene>